<dbReference type="InterPro" id="IPR050551">
    <property type="entry name" value="Fructan_Metab_Enzymes"/>
</dbReference>
<dbReference type="InterPro" id="IPR001362">
    <property type="entry name" value="Glyco_hydro_32"/>
</dbReference>
<dbReference type="AlphaFoldDB" id="A0A8T0I1N1"/>
<evidence type="ECO:0000313" key="7">
    <source>
        <dbReference type="EMBL" id="KAG0577350.1"/>
    </source>
</evidence>
<dbReference type="InterPro" id="IPR013148">
    <property type="entry name" value="Glyco_hydro_32_N"/>
</dbReference>
<dbReference type="Gene3D" id="2.115.10.20">
    <property type="entry name" value="Glycosyl hydrolase domain, family 43"/>
    <property type="match status" value="1"/>
</dbReference>
<dbReference type="SMART" id="SM00640">
    <property type="entry name" value="Glyco_32"/>
    <property type="match status" value="1"/>
</dbReference>
<dbReference type="GO" id="GO:0005975">
    <property type="term" value="P:carbohydrate metabolic process"/>
    <property type="evidence" value="ECO:0007669"/>
    <property type="project" value="InterPro"/>
</dbReference>
<dbReference type="InterPro" id="IPR023296">
    <property type="entry name" value="Glyco_hydro_beta-prop_sf"/>
</dbReference>
<dbReference type="SUPFAM" id="SSF75005">
    <property type="entry name" value="Arabinanase/levansucrase/invertase"/>
    <property type="match status" value="1"/>
</dbReference>
<gene>
    <name evidence="7" type="ORF">KC19_5G149900</name>
</gene>
<dbReference type="EMBL" id="CM026425">
    <property type="protein sequence ID" value="KAG0577350.1"/>
    <property type="molecule type" value="Genomic_DNA"/>
</dbReference>
<dbReference type="InterPro" id="IPR018053">
    <property type="entry name" value="Glyco_hydro_32_AS"/>
</dbReference>
<comment type="similarity">
    <text evidence="1 4">Belongs to the glycosyl hydrolase 32 family.</text>
</comment>
<feature type="domain" description="Glycosyl hydrolase family 32 C-terminal" evidence="6">
    <location>
        <begin position="407"/>
        <end position="605"/>
    </location>
</feature>
<keyword evidence="3 4" id="KW-0326">Glycosidase</keyword>
<accession>A0A8T0I1N1</accession>
<evidence type="ECO:0000256" key="1">
    <source>
        <dbReference type="ARBA" id="ARBA00009902"/>
    </source>
</evidence>
<keyword evidence="8" id="KW-1185">Reference proteome</keyword>
<protein>
    <recommendedName>
        <fullName evidence="9">Beta-fructofuranosidase</fullName>
    </recommendedName>
</protein>
<organism evidence="7 8">
    <name type="scientific">Ceratodon purpureus</name>
    <name type="common">Fire moss</name>
    <name type="synonym">Dicranum purpureum</name>
    <dbReference type="NCBI Taxonomy" id="3225"/>
    <lineage>
        <taxon>Eukaryota</taxon>
        <taxon>Viridiplantae</taxon>
        <taxon>Streptophyta</taxon>
        <taxon>Embryophyta</taxon>
        <taxon>Bryophyta</taxon>
        <taxon>Bryophytina</taxon>
        <taxon>Bryopsida</taxon>
        <taxon>Dicranidae</taxon>
        <taxon>Pseudoditrichales</taxon>
        <taxon>Ditrichaceae</taxon>
        <taxon>Ceratodon</taxon>
    </lineage>
</organism>
<evidence type="ECO:0008006" key="9">
    <source>
        <dbReference type="Google" id="ProtNLM"/>
    </source>
</evidence>
<feature type="domain" description="Glycosyl hydrolase family 32 N-terminal" evidence="5">
    <location>
        <begin position="83"/>
        <end position="404"/>
    </location>
</feature>
<evidence type="ECO:0000256" key="4">
    <source>
        <dbReference type="RuleBase" id="RU362110"/>
    </source>
</evidence>
<dbReference type="SUPFAM" id="SSF49899">
    <property type="entry name" value="Concanavalin A-like lectins/glucanases"/>
    <property type="match status" value="1"/>
</dbReference>
<dbReference type="PANTHER" id="PTHR31953">
    <property type="entry name" value="BETA-FRUCTOFURANOSIDASE, INSOLUBLE ISOENZYME CWINV1-RELATED"/>
    <property type="match status" value="1"/>
</dbReference>
<evidence type="ECO:0000256" key="2">
    <source>
        <dbReference type="ARBA" id="ARBA00022801"/>
    </source>
</evidence>
<proteinExistence type="inferred from homology"/>
<dbReference type="PROSITE" id="PS00609">
    <property type="entry name" value="GLYCOSYL_HYDROL_F32"/>
    <property type="match status" value="1"/>
</dbReference>
<evidence type="ECO:0000256" key="3">
    <source>
        <dbReference type="ARBA" id="ARBA00023295"/>
    </source>
</evidence>
<evidence type="ECO:0000259" key="5">
    <source>
        <dbReference type="Pfam" id="PF00251"/>
    </source>
</evidence>
<evidence type="ECO:0000259" key="6">
    <source>
        <dbReference type="Pfam" id="PF08244"/>
    </source>
</evidence>
<dbReference type="Gene3D" id="2.60.120.560">
    <property type="entry name" value="Exo-inulinase, domain 1"/>
    <property type="match status" value="1"/>
</dbReference>
<reference evidence="7" key="1">
    <citation type="submission" date="2020-06" db="EMBL/GenBank/DDBJ databases">
        <title>WGS assembly of Ceratodon purpureus strain R40.</title>
        <authorList>
            <person name="Carey S.B."/>
            <person name="Jenkins J."/>
            <person name="Shu S."/>
            <person name="Lovell J.T."/>
            <person name="Sreedasyam A."/>
            <person name="Maumus F."/>
            <person name="Tiley G.P."/>
            <person name="Fernandez-Pozo N."/>
            <person name="Barry K."/>
            <person name="Chen C."/>
            <person name="Wang M."/>
            <person name="Lipzen A."/>
            <person name="Daum C."/>
            <person name="Saski C.A."/>
            <person name="Payton A.C."/>
            <person name="Mcbreen J.C."/>
            <person name="Conrad R.E."/>
            <person name="Kollar L.M."/>
            <person name="Olsson S."/>
            <person name="Huttunen S."/>
            <person name="Landis J.B."/>
            <person name="Wickett N.J."/>
            <person name="Johnson M.G."/>
            <person name="Rensing S.A."/>
            <person name="Grimwood J."/>
            <person name="Schmutz J."/>
            <person name="Mcdaniel S.F."/>
        </authorList>
    </citation>
    <scope>NUCLEOTIDE SEQUENCE</scope>
    <source>
        <strain evidence="7">R40</strain>
    </source>
</reference>
<dbReference type="Pfam" id="PF00251">
    <property type="entry name" value="Glyco_hydro_32N"/>
    <property type="match status" value="1"/>
</dbReference>
<keyword evidence="2 4" id="KW-0378">Hydrolase</keyword>
<dbReference type="Pfam" id="PF08244">
    <property type="entry name" value="Glyco_hydro_32C"/>
    <property type="match status" value="1"/>
</dbReference>
<dbReference type="FunFam" id="2.115.10.20:FF:000001">
    <property type="entry name" value="Beta-fructofuranosidase, insoluble isoenzyme CWINV1"/>
    <property type="match status" value="1"/>
</dbReference>
<dbReference type="Proteomes" id="UP000822688">
    <property type="component" value="Chromosome 5"/>
</dbReference>
<dbReference type="CDD" id="cd18624">
    <property type="entry name" value="GH32_Fruct1-like"/>
    <property type="match status" value="1"/>
</dbReference>
<dbReference type="InterPro" id="IPR013320">
    <property type="entry name" value="ConA-like_dom_sf"/>
</dbReference>
<comment type="caution">
    <text evidence="7">The sequence shown here is derived from an EMBL/GenBank/DDBJ whole genome shotgun (WGS) entry which is preliminary data.</text>
</comment>
<evidence type="ECO:0000313" key="8">
    <source>
        <dbReference type="Proteomes" id="UP000822688"/>
    </source>
</evidence>
<dbReference type="InterPro" id="IPR013189">
    <property type="entry name" value="Glyco_hydro_32_C"/>
</dbReference>
<dbReference type="GO" id="GO:0004553">
    <property type="term" value="F:hydrolase activity, hydrolyzing O-glycosyl compounds"/>
    <property type="evidence" value="ECO:0007669"/>
    <property type="project" value="InterPro"/>
</dbReference>
<sequence>MRESELSPAEDCRLDHLGFSKKMKMGTAMRSLALSSILILALLAMIIAPTSASHVPAEKLGVTNFESSKAAEHVYQPYRTGYHFQPRKNWMNDPNGPFFYKGWYHFFYQYNRNAAVWGNITWGHAVSTDLVHWRTLHTALKGDDWYDVKGVWSGSAAFLPNGTPVLYYTGWSNASQQTQAMAVPEDPSDPLLKEWDKAPQNPIALTPPGYNSSQFRDPTTPWMGADGEWKMLVGAVVGEDQLTGTALLYTSKDLFNWKFTGKSLQSIHGTGMWECPDFYPVDLHQKKGLETSVMGPHVKHVLKVSLDLKKHDYYSVGTYDAKTDSYTADNNKLDTGLGLRYDYGKFYASKTFFDQNKGRRILWGWANESSSVADDVAKGWSSVQCLPRHIWLDPEATTNLVQWPIEEVDALRMNKMTKEGITLEKGAMVDLMRKGTQLDIEVEFAMPESSEGKAQSPELLAENGHLQCSDLVAGKKMAHGFGPFGLHVLATEDLAERTSIFFYLYNDGKGGDWKTLFCGDHSMSSLQTDVDKTTYGSYVTIHKSDTSLSVRVLVDHSTVESFAQGGRTVFTSRVYPEKAIGGAAKVYLFNNGSESVTVKSVSSWDMASINIKFWSGAP</sequence>
<name>A0A8T0I1N1_CERPU</name>